<dbReference type="Proteomes" id="UP001564626">
    <property type="component" value="Unassembled WGS sequence"/>
</dbReference>
<dbReference type="InterPro" id="IPR050922">
    <property type="entry name" value="LytR/CpsA/Psr_CW_biosynth"/>
</dbReference>
<name>A0ABV4CD77_9PSEU</name>
<accession>A0ABV4CD77</accession>
<dbReference type="Pfam" id="PF03816">
    <property type="entry name" value="LytR_cpsA_psr"/>
    <property type="match status" value="1"/>
</dbReference>
<dbReference type="PANTHER" id="PTHR33392:SF6">
    <property type="entry name" value="POLYISOPRENYL-TEICHOIC ACID--PEPTIDOGLYCAN TEICHOIC ACID TRANSFERASE TAGU"/>
    <property type="match status" value="1"/>
</dbReference>
<proteinExistence type="inferred from homology"/>
<comment type="caution">
    <text evidence="3">The sequence shown here is derived from an EMBL/GenBank/DDBJ whole genome shotgun (WGS) entry which is preliminary data.</text>
</comment>
<dbReference type="InterPro" id="IPR004474">
    <property type="entry name" value="LytR_CpsA_psr"/>
</dbReference>
<sequence length="303" mass="32038">MVAVLLGALVFYVDSMLQRTAALDYEGRIEDTPGTNWLLVGSDSREGLDEAQREELSAGDAGGRRTDSMMLVHIPDGGGKPALISLPRDSSVPIPGYGRSKLNAAFAHGGPQLLSQTVEQATGVHIDHYAEIGFGGFSDLVDAVGGVDICLEKPMQDHRANVNLPAGCQELDGPNALGFVRARYSLDGGDLERAENQRKLLGALVDKATSPATLLNPFRMFPLASGASKTFLVDDGDHVWHLASLALAMGEISGPGGITTSVPFGGFDTVNGQSVVVWDRENALRMFEAVANSEPIPADLLGQ</sequence>
<organism evidence="3 4">
    <name type="scientific">Saccharopolyspora cebuensis</name>
    <dbReference type="NCBI Taxonomy" id="418759"/>
    <lineage>
        <taxon>Bacteria</taxon>
        <taxon>Bacillati</taxon>
        <taxon>Actinomycetota</taxon>
        <taxon>Actinomycetes</taxon>
        <taxon>Pseudonocardiales</taxon>
        <taxon>Pseudonocardiaceae</taxon>
        <taxon>Saccharopolyspora</taxon>
    </lineage>
</organism>
<evidence type="ECO:0000313" key="3">
    <source>
        <dbReference type="EMBL" id="MEY8038037.1"/>
    </source>
</evidence>
<dbReference type="PANTHER" id="PTHR33392">
    <property type="entry name" value="POLYISOPRENYL-TEICHOIC ACID--PEPTIDOGLYCAN TEICHOIC ACID TRANSFERASE TAGU"/>
    <property type="match status" value="1"/>
</dbReference>
<evidence type="ECO:0000259" key="2">
    <source>
        <dbReference type="Pfam" id="PF03816"/>
    </source>
</evidence>
<dbReference type="NCBIfam" id="TIGR00350">
    <property type="entry name" value="lytR_cpsA_psr"/>
    <property type="match status" value="1"/>
</dbReference>
<keyword evidence="4" id="KW-1185">Reference proteome</keyword>
<dbReference type="EMBL" id="JBGEHV010000001">
    <property type="protein sequence ID" value="MEY8038037.1"/>
    <property type="molecule type" value="Genomic_DNA"/>
</dbReference>
<reference evidence="3 4" key="1">
    <citation type="submission" date="2024-08" db="EMBL/GenBank/DDBJ databases">
        <title>Genome mining of Saccharopolyspora cebuensis PGLac3 from Nigerian medicinal plant.</title>
        <authorList>
            <person name="Ezeobiora C.E."/>
            <person name="Igbokwe N.H."/>
            <person name="Amin D.H."/>
            <person name="Mendie U.E."/>
        </authorList>
    </citation>
    <scope>NUCLEOTIDE SEQUENCE [LARGE SCALE GENOMIC DNA]</scope>
    <source>
        <strain evidence="3 4">PGLac3</strain>
    </source>
</reference>
<evidence type="ECO:0000313" key="4">
    <source>
        <dbReference type="Proteomes" id="UP001564626"/>
    </source>
</evidence>
<dbReference type="Gene3D" id="3.40.630.190">
    <property type="entry name" value="LCP protein"/>
    <property type="match status" value="1"/>
</dbReference>
<evidence type="ECO:0000256" key="1">
    <source>
        <dbReference type="ARBA" id="ARBA00006068"/>
    </source>
</evidence>
<feature type="domain" description="Cell envelope-related transcriptional attenuator" evidence="2">
    <location>
        <begin position="65"/>
        <end position="209"/>
    </location>
</feature>
<comment type="similarity">
    <text evidence="1">Belongs to the LytR/CpsA/Psr (LCP) family.</text>
</comment>
<protein>
    <submittedName>
        <fullName evidence="3">LCP family protein</fullName>
    </submittedName>
</protein>
<gene>
    <name evidence="3" type="ORF">AB8O55_01375</name>
</gene>